<dbReference type="OrthoDB" id="5915280at2759"/>
<reference evidence="2 3" key="2">
    <citation type="submission" date="2018-11" db="EMBL/GenBank/DDBJ databases">
        <authorList>
            <consortium name="Pathogen Informatics"/>
        </authorList>
    </citation>
    <scope>NUCLEOTIDE SEQUENCE [LARGE SCALE GENOMIC DNA]</scope>
</reference>
<name>A0A183IT21_9BILA</name>
<accession>A0A183IT21</accession>
<gene>
    <name evidence="2" type="ORF">SBAD_LOCUS6768</name>
</gene>
<evidence type="ECO:0000313" key="4">
    <source>
        <dbReference type="WBParaSite" id="SBAD_0000703101-mRNA-1"/>
    </source>
</evidence>
<sequence>MLVCHLCAYVLLTMDSVYSLRCKMCSGNDDFGNSITTDNFQIVTNLDQPYCEDMKEVECFSYQNACLKVVIHMPRNAKFWLGLGCTEAKHIRMGCYRLQTKTYEMDISKETRFYGKLNPGVALQDICLCNTDYCNSGKPAMPYRHLIKLSLLCSVIIYAMNHL</sequence>
<dbReference type="EMBL" id="UZAM01010032">
    <property type="protein sequence ID" value="VDP10783.1"/>
    <property type="molecule type" value="Genomic_DNA"/>
</dbReference>
<evidence type="ECO:0000313" key="3">
    <source>
        <dbReference type="Proteomes" id="UP000270296"/>
    </source>
</evidence>
<dbReference type="AlphaFoldDB" id="A0A183IT21"/>
<dbReference type="WBParaSite" id="SBAD_0000703101-mRNA-1">
    <property type="protein sequence ID" value="SBAD_0000703101-mRNA-1"/>
    <property type="gene ID" value="SBAD_0000703101"/>
</dbReference>
<evidence type="ECO:0000313" key="2">
    <source>
        <dbReference type="EMBL" id="VDP10783.1"/>
    </source>
</evidence>
<evidence type="ECO:0000256" key="1">
    <source>
        <dbReference type="SAM" id="SignalP"/>
    </source>
</evidence>
<proteinExistence type="predicted"/>
<dbReference type="Proteomes" id="UP000270296">
    <property type="component" value="Unassembled WGS sequence"/>
</dbReference>
<keyword evidence="3" id="KW-1185">Reference proteome</keyword>
<feature type="signal peptide" evidence="1">
    <location>
        <begin position="1"/>
        <end position="19"/>
    </location>
</feature>
<reference evidence="4" key="1">
    <citation type="submission" date="2016-06" db="UniProtKB">
        <authorList>
            <consortium name="WormBaseParasite"/>
        </authorList>
    </citation>
    <scope>IDENTIFICATION</scope>
</reference>
<protein>
    <submittedName>
        <fullName evidence="4">Protein quiver</fullName>
    </submittedName>
</protein>
<keyword evidence="1" id="KW-0732">Signal</keyword>
<feature type="chain" id="PRO_5043140217" evidence="1">
    <location>
        <begin position="20"/>
        <end position="163"/>
    </location>
</feature>
<organism evidence="4">
    <name type="scientific">Soboliphyme baturini</name>
    <dbReference type="NCBI Taxonomy" id="241478"/>
    <lineage>
        <taxon>Eukaryota</taxon>
        <taxon>Metazoa</taxon>
        <taxon>Ecdysozoa</taxon>
        <taxon>Nematoda</taxon>
        <taxon>Enoplea</taxon>
        <taxon>Dorylaimia</taxon>
        <taxon>Dioctophymatida</taxon>
        <taxon>Dioctophymatoidea</taxon>
        <taxon>Soboliphymatidae</taxon>
        <taxon>Soboliphyme</taxon>
    </lineage>
</organism>